<evidence type="ECO:0000256" key="3">
    <source>
        <dbReference type="ARBA" id="ARBA00022553"/>
    </source>
</evidence>
<feature type="transmembrane region" description="Helical" evidence="9">
    <location>
        <begin position="6"/>
        <end position="24"/>
    </location>
</feature>
<evidence type="ECO:0000313" key="12">
    <source>
        <dbReference type="Proteomes" id="UP000275747"/>
    </source>
</evidence>
<dbReference type="InterPro" id="IPR011712">
    <property type="entry name" value="Sig_transdc_His_kin_sub3_dim/P"/>
</dbReference>
<sequence length="374" mass="43082">MKMGNFKLFFSTLTIVVLLSIIFLRTEANLTFIIILFLLWLSLLLLSISFSKFQLIFLLVQGMVGITAVFIQPWLFYLLPLTVADFLTLKKQRWLLLFLGIGMSLLVGAYFLDSYMQLGAAAWGVFVFFLYETLERMDQEKRKLSDSSDLLRIERNHLSNLFAQSIMNSEIKEKEAVLNERQRLIHEIHDELGHKLTGGLIQMEAAKMIYQANPQQAEQLLSEAIHATRSGIDDIRKILHSQAPASETINLNRIKMELQRFTERYQIRTFFQYFGKVDRLDPLQWKILIGNLKEILTNILKYAEATEVEVHLHVYNGFLRFQVSNNGKRTADYKKGLGILGMEERTAVLEGQLLIDTSQGFTVTTILPFTAKET</sequence>
<name>A0AAI8LIP3_ENTFC</name>
<evidence type="ECO:0000256" key="5">
    <source>
        <dbReference type="ARBA" id="ARBA00022741"/>
    </source>
</evidence>
<keyword evidence="9" id="KW-1133">Transmembrane helix</keyword>
<dbReference type="EC" id="2.7.13.3" evidence="2"/>
<dbReference type="GO" id="GO:0046983">
    <property type="term" value="F:protein dimerization activity"/>
    <property type="evidence" value="ECO:0007669"/>
    <property type="project" value="InterPro"/>
</dbReference>
<dbReference type="InterPro" id="IPR050482">
    <property type="entry name" value="Sensor_HK_TwoCompSys"/>
</dbReference>
<keyword evidence="9" id="KW-0472">Membrane</keyword>
<keyword evidence="7" id="KW-0067">ATP-binding</keyword>
<organism evidence="11 12">
    <name type="scientific">Enterococcus faecium</name>
    <name type="common">Streptococcus faecium</name>
    <dbReference type="NCBI Taxonomy" id="1352"/>
    <lineage>
        <taxon>Bacteria</taxon>
        <taxon>Bacillati</taxon>
        <taxon>Bacillota</taxon>
        <taxon>Bacilli</taxon>
        <taxon>Lactobacillales</taxon>
        <taxon>Enterococcaceae</taxon>
        <taxon>Enterococcus</taxon>
    </lineage>
</organism>
<dbReference type="Pfam" id="PF07730">
    <property type="entry name" value="HisKA_3"/>
    <property type="match status" value="1"/>
</dbReference>
<dbReference type="GO" id="GO:0000155">
    <property type="term" value="F:phosphorelay sensor kinase activity"/>
    <property type="evidence" value="ECO:0007669"/>
    <property type="project" value="InterPro"/>
</dbReference>
<dbReference type="GO" id="GO:0016020">
    <property type="term" value="C:membrane"/>
    <property type="evidence" value="ECO:0007669"/>
    <property type="project" value="InterPro"/>
</dbReference>
<evidence type="ECO:0000256" key="7">
    <source>
        <dbReference type="ARBA" id="ARBA00022840"/>
    </source>
</evidence>
<accession>A0AAI8LIP3</accession>
<dbReference type="SUPFAM" id="SSF55874">
    <property type="entry name" value="ATPase domain of HSP90 chaperone/DNA topoisomerase II/histidine kinase"/>
    <property type="match status" value="1"/>
</dbReference>
<dbReference type="PANTHER" id="PTHR24421:SF10">
    <property type="entry name" value="NITRATE_NITRITE SENSOR PROTEIN NARQ"/>
    <property type="match status" value="1"/>
</dbReference>
<comment type="catalytic activity">
    <reaction evidence="1">
        <text>ATP + protein L-histidine = ADP + protein N-phospho-L-histidine.</text>
        <dbReference type="EC" id="2.7.13.3"/>
    </reaction>
</comment>
<evidence type="ECO:0000256" key="2">
    <source>
        <dbReference type="ARBA" id="ARBA00012438"/>
    </source>
</evidence>
<evidence type="ECO:0000256" key="8">
    <source>
        <dbReference type="ARBA" id="ARBA00023012"/>
    </source>
</evidence>
<evidence type="ECO:0000259" key="10">
    <source>
        <dbReference type="Pfam" id="PF07730"/>
    </source>
</evidence>
<dbReference type="CDD" id="cd16917">
    <property type="entry name" value="HATPase_UhpB-NarQ-NarX-like"/>
    <property type="match status" value="1"/>
</dbReference>
<dbReference type="InterPro" id="IPR036890">
    <property type="entry name" value="HATPase_C_sf"/>
</dbReference>
<keyword evidence="4" id="KW-0808">Transferase</keyword>
<feature type="domain" description="Signal transduction histidine kinase subgroup 3 dimerisation and phosphoacceptor" evidence="10">
    <location>
        <begin position="180"/>
        <end position="244"/>
    </location>
</feature>
<proteinExistence type="predicted"/>
<protein>
    <recommendedName>
        <fullName evidence="2">histidine kinase</fullName>
        <ecNumber evidence="2">2.7.13.3</ecNumber>
    </recommendedName>
</protein>
<dbReference type="AlphaFoldDB" id="A0AAI8LIP3"/>
<feature type="transmembrane region" description="Helical" evidence="9">
    <location>
        <begin position="94"/>
        <end position="112"/>
    </location>
</feature>
<keyword evidence="8" id="KW-0902">Two-component regulatory system</keyword>
<keyword evidence="5" id="KW-0547">Nucleotide-binding</keyword>
<evidence type="ECO:0000256" key="9">
    <source>
        <dbReference type="SAM" id="Phobius"/>
    </source>
</evidence>
<dbReference type="Gene3D" id="3.30.565.10">
    <property type="entry name" value="Histidine kinase-like ATPase, C-terminal domain"/>
    <property type="match status" value="1"/>
</dbReference>
<feature type="transmembrane region" description="Helical" evidence="9">
    <location>
        <begin position="31"/>
        <end position="50"/>
    </location>
</feature>
<dbReference type="Gene3D" id="1.20.5.1930">
    <property type="match status" value="1"/>
</dbReference>
<dbReference type="GO" id="GO:0005524">
    <property type="term" value="F:ATP binding"/>
    <property type="evidence" value="ECO:0007669"/>
    <property type="project" value="UniProtKB-KW"/>
</dbReference>
<gene>
    <name evidence="11" type="ORF">D9Z05_01635</name>
</gene>
<keyword evidence="9" id="KW-0812">Transmembrane</keyword>
<keyword evidence="3" id="KW-0597">Phosphoprotein</keyword>
<evidence type="ECO:0000256" key="1">
    <source>
        <dbReference type="ARBA" id="ARBA00000085"/>
    </source>
</evidence>
<dbReference type="PANTHER" id="PTHR24421">
    <property type="entry name" value="NITRATE/NITRITE SENSOR PROTEIN NARX-RELATED"/>
    <property type="match status" value="1"/>
</dbReference>
<evidence type="ECO:0000256" key="6">
    <source>
        <dbReference type="ARBA" id="ARBA00022777"/>
    </source>
</evidence>
<dbReference type="Proteomes" id="UP000275747">
    <property type="component" value="Chromosome"/>
</dbReference>
<feature type="transmembrane region" description="Helical" evidence="9">
    <location>
        <begin position="118"/>
        <end position="134"/>
    </location>
</feature>
<evidence type="ECO:0000313" key="11">
    <source>
        <dbReference type="EMBL" id="AYM72047.1"/>
    </source>
</evidence>
<keyword evidence="6 11" id="KW-0418">Kinase</keyword>
<reference evidence="11 12" key="1">
    <citation type="submission" date="2018-10" db="EMBL/GenBank/DDBJ databases">
        <title>Escaping from acidified nitrite in gastric host defense: Transcriptomic basis for resistance to free nitrous acid in Enterococcus faecalis.</title>
        <authorList>
            <person name="Yu Z."/>
            <person name="Shi D."/>
            <person name="Liu W."/>
            <person name="Meng F."/>
        </authorList>
    </citation>
    <scope>NUCLEOTIDE SEQUENCE [LARGE SCALE GENOMIC DNA]</scope>
    <source>
        <strain evidence="11 12">JE1</strain>
    </source>
</reference>
<dbReference type="EMBL" id="CP033041">
    <property type="protein sequence ID" value="AYM72047.1"/>
    <property type="molecule type" value="Genomic_DNA"/>
</dbReference>
<feature type="transmembrane region" description="Helical" evidence="9">
    <location>
        <begin position="56"/>
        <end position="82"/>
    </location>
</feature>
<evidence type="ECO:0000256" key="4">
    <source>
        <dbReference type="ARBA" id="ARBA00022679"/>
    </source>
</evidence>